<dbReference type="AlphaFoldDB" id="A0A031JCA6"/>
<evidence type="ECO:0000313" key="4">
    <source>
        <dbReference type="Proteomes" id="UP000024329"/>
    </source>
</evidence>
<feature type="compositionally biased region" description="Pro residues" evidence="1">
    <location>
        <begin position="40"/>
        <end position="58"/>
    </location>
</feature>
<gene>
    <name evidence="3" type="ORF">BV97_05474</name>
</gene>
<comment type="caution">
    <text evidence="3">The sequence shown here is derived from an EMBL/GenBank/DDBJ whole genome shotgun (WGS) entry which is preliminary data.</text>
</comment>
<protein>
    <submittedName>
        <fullName evidence="3">Uncharacterized protein</fullName>
    </submittedName>
</protein>
<evidence type="ECO:0000256" key="2">
    <source>
        <dbReference type="SAM" id="SignalP"/>
    </source>
</evidence>
<accession>A0A031JCA6</accession>
<feature type="chain" id="PRO_5001551427" evidence="2">
    <location>
        <begin position="21"/>
        <end position="192"/>
    </location>
</feature>
<evidence type="ECO:0000256" key="1">
    <source>
        <dbReference type="SAM" id="MobiDB-lite"/>
    </source>
</evidence>
<sequence>MRDFGGIMRFAIGGFSCALALLLPGGCGGDNSGGNGSTPAPTPVPTPVPTPAPAPSPTPTSSAVYQVSIGGPAIGSLTFDTNGSGKFHDTVNNVSDLTISTNRKSQFGPGVADQPTGAMLPENPGRVPVKVGALSLDTGFFYMGIVPAMDGVITSPASQVLGWEHTDTMARNAGFTKTPAELRNFDAWPCRT</sequence>
<proteinExistence type="predicted"/>
<organism evidence="3 4">
    <name type="scientific">Novosphingobium resinovorum</name>
    <dbReference type="NCBI Taxonomy" id="158500"/>
    <lineage>
        <taxon>Bacteria</taxon>
        <taxon>Pseudomonadati</taxon>
        <taxon>Pseudomonadota</taxon>
        <taxon>Alphaproteobacteria</taxon>
        <taxon>Sphingomonadales</taxon>
        <taxon>Sphingomonadaceae</taxon>
        <taxon>Novosphingobium</taxon>
    </lineage>
</organism>
<feature type="signal peptide" evidence="2">
    <location>
        <begin position="1"/>
        <end position="20"/>
    </location>
</feature>
<feature type="region of interest" description="Disordered" evidence="1">
    <location>
        <begin position="32"/>
        <end position="63"/>
    </location>
</feature>
<name>A0A031JCA6_9SPHN</name>
<evidence type="ECO:0000313" key="3">
    <source>
        <dbReference type="EMBL" id="EZP70350.1"/>
    </source>
</evidence>
<keyword evidence="2" id="KW-0732">Signal</keyword>
<reference evidence="3 4" key="1">
    <citation type="submission" date="2014-03" db="EMBL/GenBank/DDBJ databases">
        <title>Whole genome sequence of Novosphingobium resinovorum KF1.</title>
        <authorList>
            <person name="Gan H.M."/>
            <person name="Gan H.Y."/>
            <person name="Chew T.H."/>
            <person name="Savka M.A."/>
        </authorList>
    </citation>
    <scope>NUCLEOTIDE SEQUENCE [LARGE SCALE GENOMIC DNA]</scope>
    <source>
        <strain evidence="3 4">KF1</strain>
    </source>
</reference>
<dbReference type="EMBL" id="JFYZ01000068">
    <property type="protein sequence ID" value="EZP70350.1"/>
    <property type="molecule type" value="Genomic_DNA"/>
</dbReference>
<dbReference type="Proteomes" id="UP000024329">
    <property type="component" value="Unassembled WGS sequence"/>
</dbReference>